<dbReference type="PANTHER" id="PTHR46481:SF10">
    <property type="entry name" value="ZINC FINGER BED DOMAIN-CONTAINING PROTEIN 39"/>
    <property type="match status" value="1"/>
</dbReference>
<name>A0AAE0A721_9ROSI</name>
<evidence type="ECO:0000256" key="2">
    <source>
        <dbReference type="ARBA" id="ARBA00022723"/>
    </source>
</evidence>
<feature type="compositionally biased region" description="Low complexity" evidence="7">
    <location>
        <begin position="137"/>
        <end position="148"/>
    </location>
</feature>
<keyword evidence="6" id="KW-0539">Nucleus</keyword>
<evidence type="ECO:0000256" key="7">
    <source>
        <dbReference type="SAM" id="MobiDB-lite"/>
    </source>
</evidence>
<evidence type="ECO:0000313" key="11">
    <source>
        <dbReference type="Proteomes" id="UP001281410"/>
    </source>
</evidence>
<evidence type="ECO:0000256" key="1">
    <source>
        <dbReference type="ARBA" id="ARBA00004123"/>
    </source>
</evidence>
<dbReference type="GO" id="GO:0046983">
    <property type="term" value="F:protein dimerization activity"/>
    <property type="evidence" value="ECO:0007669"/>
    <property type="project" value="InterPro"/>
</dbReference>
<comment type="caution">
    <text evidence="10">The sequence shown here is derived from an EMBL/GenBank/DDBJ whole genome shotgun (WGS) entry which is preliminary data.</text>
</comment>
<keyword evidence="2" id="KW-0479">Metal-binding</keyword>
<accession>A0AAE0A721</accession>
<keyword evidence="4" id="KW-0862">Zinc</keyword>
<evidence type="ECO:0000313" key="10">
    <source>
        <dbReference type="EMBL" id="KAK3204503.1"/>
    </source>
</evidence>
<evidence type="ECO:0000256" key="4">
    <source>
        <dbReference type="ARBA" id="ARBA00022833"/>
    </source>
</evidence>
<dbReference type="Pfam" id="PF05699">
    <property type="entry name" value="Dimer_Tnp_hAT"/>
    <property type="match status" value="1"/>
</dbReference>
<feature type="domain" description="hAT-like transposase RNase-H fold" evidence="9">
    <location>
        <begin position="344"/>
        <end position="404"/>
    </location>
</feature>
<gene>
    <name evidence="10" type="ORF">Dsin_018549</name>
</gene>
<evidence type="ECO:0000259" key="8">
    <source>
        <dbReference type="Pfam" id="PF05699"/>
    </source>
</evidence>
<feature type="domain" description="HAT C-terminal dimerisation" evidence="8">
    <location>
        <begin position="463"/>
        <end position="546"/>
    </location>
</feature>
<organism evidence="10 11">
    <name type="scientific">Dipteronia sinensis</name>
    <dbReference type="NCBI Taxonomy" id="43782"/>
    <lineage>
        <taxon>Eukaryota</taxon>
        <taxon>Viridiplantae</taxon>
        <taxon>Streptophyta</taxon>
        <taxon>Embryophyta</taxon>
        <taxon>Tracheophyta</taxon>
        <taxon>Spermatophyta</taxon>
        <taxon>Magnoliopsida</taxon>
        <taxon>eudicotyledons</taxon>
        <taxon>Gunneridae</taxon>
        <taxon>Pentapetalae</taxon>
        <taxon>rosids</taxon>
        <taxon>malvids</taxon>
        <taxon>Sapindales</taxon>
        <taxon>Sapindaceae</taxon>
        <taxon>Hippocastanoideae</taxon>
        <taxon>Acereae</taxon>
        <taxon>Dipteronia</taxon>
    </lineage>
</organism>
<evidence type="ECO:0000256" key="5">
    <source>
        <dbReference type="ARBA" id="ARBA00023125"/>
    </source>
</evidence>
<dbReference type="PANTHER" id="PTHR46481">
    <property type="entry name" value="ZINC FINGER BED DOMAIN-CONTAINING PROTEIN 4"/>
    <property type="match status" value="1"/>
</dbReference>
<sequence length="582" mass="66458">MLGQFIQIVDQNHRYCVIRNNFQRSQFAASENFHKILKTLNTLSKDMMDKPGPVVPAKIRENTKFFPYFKDCIRATDGTHIPETVIRSDNSSFRDRHGNIYQNVLAEMDPTHPYFPDGLNMLNDDFDLSGPAETVAGSSGSGATPTSRTKSKRTTTRNDLIKMFKTQRDDLTAELQHLTVSIALTSDIWNACSKHDYLCVTGHYLDSECRIQKKILGFRPMDFAHTADNIFAVILSVLETYDITHRILSITLDNASANTKSIALFTERNIPQAGGYFFHQRCACYIINLVVQSGLKEVSNRIERIRDAISWIGSSNPRFQEFGRHCTLNGLRPRRFQTDMPAIHQIVEMSDMLNIYREDDLLGDAVVAMETKFKKYWSEMPFLYALGVIVDPRIKLAGLEYLLEFTVFSIYERRFGGIHTEPSPEPDTQPLPTSWSILKRRKKGKSASSSSSTTRSAASSGAELNRFLEAQFDADENTENFDLLLWWKTYSYRYPVLSHLARDILVIPVSTVSSEHAFSTSGRIIEPRRNCLTPEMVEVLICIRDWEHARKRMQNETVDEQFIQNFSNLYVDEGSGSNQVQN</sequence>
<evidence type="ECO:0000256" key="6">
    <source>
        <dbReference type="ARBA" id="ARBA00023242"/>
    </source>
</evidence>
<feature type="region of interest" description="Disordered" evidence="7">
    <location>
        <begin position="133"/>
        <end position="155"/>
    </location>
</feature>
<dbReference type="InterPro" id="IPR052035">
    <property type="entry name" value="ZnF_BED_domain_contain"/>
</dbReference>
<reference evidence="10" key="1">
    <citation type="journal article" date="2023" name="Plant J.">
        <title>Genome sequences and population genomics provide insights into the demographic history, inbreeding, and mutation load of two 'living fossil' tree species of Dipteronia.</title>
        <authorList>
            <person name="Feng Y."/>
            <person name="Comes H.P."/>
            <person name="Chen J."/>
            <person name="Zhu S."/>
            <person name="Lu R."/>
            <person name="Zhang X."/>
            <person name="Li P."/>
            <person name="Qiu J."/>
            <person name="Olsen K.M."/>
            <person name="Qiu Y."/>
        </authorList>
    </citation>
    <scope>NUCLEOTIDE SEQUENCE</scope>
    <source>
        <strain evidence="10">NBL</strain>
    </source>
</reference>
<evidence type="ECO:0008006" key="12">
    <source>
        <dbReference type="Google" id="ProtNLM"/>
    </source>
</evidence>
<dbReference type="GO" id="GO:0003677">
    <property type="term" value="F:DNA binding"/>
    <property type="evidence" value="ECO:0007669"/>
    <property type="project" value="UniProtKB-KW"/>
</dbReference>
<proteinExistence type="predicted"/>
<evidence type="ECO:0000256" key="3">
    <source>
        <dbReference type="ARBA" id="ARBA00022771"/>
    </source>
</evidence>
<dbReference type="InterPro" id="IPR012337">
    <property type="entry name" value="RNaseH-like_sf"/>
</dbReference>
<protein>
    <recommendedName>
        <fullName evidence="12">Transposase</fullName>
    </recommendedName>
</protein>
<keyword evidence="5" id="KW-0238">DNA-binding</keyword>
<dbReference type="GO" id="GO:0005634">
    <property type="term" value="C:nucleus"/>
    <property type="evidence" value="ECO:0007669"/>
    <property type="project" value="UniProtKB-SubCell"/>
</dbReference>
<dbReference type="InterPro" id="IPR025525">
    <property type="entry name" value="hAT-like_transposase_RNase-H"/>
</dbReference>
<keyword evidence="3" id="KW-0863">Zinc-finger</keyword>
<keyword evidence="11" id="KW-1185">Reference proteome</keyword>
<dbReference type="Pfam" id="PF14372">
    <property type="entry name" value="hAT-like_RNase-H"/>
    <property type="match status" value="1"/>
</dbReference>
<dbReference type="EMBL" id="JANJYJ010000006">
    <property type="protein sequence ID" value="KAK3204503.1"/>
    <property type="molecule type" value="Genomic_DNA"/>
</dbReference>
<comment type="subcellular location">
    <subcellularLocation>
        <location evidence="1">Nucleus</location>
    </subcellularLocation>
</comment>
<evidence type="ECO:0000259" key="9">
    <source>
        <dbReference type="Pfam" id="PF14372"/>
    </source>
</evidence>
<dbReference type="Proteomes" id="UP001281410">
    <property type="component" value="Unassembled WGS sequence"/>
</dbReference>
<dbReference type="AlphaFoldDB" id="A0AAE0A721"/>
<dbReference type="GO" id="GO:0008270">
    <property type="term" value="F:zinc ion binding"/>
    <property type="evidence" value="ECO:0007669"/>
    <property type="project" value="UniProtKB-KW"/>
</dbReference>
<dbReference type="InterPro" id="IPR008906">
    <property type="entry name" value="HATC_C_dom"/>
</dbReference>
<dbReference type="SUPFAM" id="SSF53098">
    <property type="entry name" value="Ribonuclease H-like"/>
    <property type="match status" value="1"/>
</dbReference>